<keyword evidence="3" id="KW-0238">DNA-binding</keyword>
<name>A0AAW5F8Z6_CLOSY</name>
<evidence type="ECO:0000256" key="4">
    <source>
        <dbReference type="ARBA" id="ARBA00023163"/>
    </source>
</evidence>
<dbReference type="RefSeq" id="WP_003504758.1">
    <property type="nucleotide sequence ID" value="NZ_CABHNX010000257.1"/>
</dbReference>
<accession>A0AAW5F8Z6</accession>
<dbReference type="GO" id="GO:0003700">
    <property type="term" value="F:DNA-binding transcription factor activity"/>
    <property type="evidence" value="ECO:0007669"/>
    <property type="project" value="InterPro"/>
</dbReference>
<evidence type="ECO:0000256" key="2">
    <source>
        <dbReference type="ARBA" id="ARBA00023015"/>
    </source>
</evidence>
<dbReference type="EMBL" id="JAQLGM010000095">
    <property type="protein sequence ID" value="MDB2002814.1"/>
    <property type="molecule type" value="Genomic_DNA"/>
</dbReference>
<sequence>MEIYTMNYVLAVADLGNFSLAAQACHVGQPALSQQIAKLERELGITLFYRNSRGATLTEAGKEFVIRAREIIRRTEALEAEMAFYAGLHKGSLTLGIITSLQCIDFGDMLSSFCYNYPDISVNILQDGTHRLVDLLLERKIDLGFLNRPLTELPSSLDFAKLGEDYYSLAVPSLHPLAKRGIVSLSELKDEHFIFHQSGQVASELCLNACRDAGFEPNIVCRSGSPTTGLYMVQGGLGIAFLPSEEFLSRSLNGVTELKLEERIVKEVGIAWRKDSSSPLLDAAVQFAKGWVK</sequence>
<evidence type="ECO:0000256" key="3">
    <source>
        <dbReference type="ARBA" id="ARBA00023125"/>
    </source>
</evidence>
<evidence type="ECO:0000313" key="6">
    <source>
        <dbReference type="EMBL" id="MCK0088250.1"/>
    </source>
</evidence>
<dbReference type="GeneID" id="57968731"/>
<evidence type="ECO:0000256" key="1">
    <source>
        <dbReference type="ARBA" id="ARBA00009437"/>
    </source>
</evidence>
<evidence type="ECO:0000259" key="5">
    <source>
        <dbReference type="PROSITE" id="PS50931"/>
    </source>
</evidence>
<comment type="similarity">
    <text evidence="1">Belongs to the LysR transcriptional regulatory family.</text>
</comment>
<dbReference type="Proteomes" id="UP001203136">
    <property type="component" value="Unassembled WGS sequence"/>
</dbReference>
<dbReference type="PANTHER" id="PTHR30346:SF28">
    <property type="entry name" value="HTH-TYPE TRANSCRIPTIONAL REGULATOR CYNR"/>
    <property type="match status" value="1"/>
</dbReference>
<reference evidence="7" key="2">
    <citation type="submission" date="2023-01" db="EMBL/GenBank/DDBJ databases">
        <title>Human gut microbiome strain richness.</title>
        <authorList>
            <person name="Chen-Liaw A."/>
        </authorList>
    </citation>
    <scope>NUCLEOTIDE SEQUENCE</scope>
    <source>
        <strain evidence="7">B1_m1001713B170214d0_201011</strain>
    </source>
</reference>
<dbReference type="Gene3D" id="3.40.190.290">
    <property type="match status" value="1"/>
</dbReference>
<dbReference type="EMBL" id="JAINVB010000001">
    <property type="protein sequence ID" value="MCK0088250.1"/>
    <property type="molecule type" value="Genomic_DNA"/>
</dbReference>
<dbReference type="FunFam" id="1.10.10.10:FF:000001">
    <property type="entry name" value="LysR family transcriptional regulator"/>
    <property type="match status" value="1"/>
</dbReference>
<dbReference type="SUPFAM" id="SSF46785">
    <property type="entry name" value="Winged helix' DNA-binding domain"/>
    <property type="match status" value="1"/>
</dbReference>
<dbReference type="GO" id="GO:0003677">
    <property type="term" value="F:DNA binding"/>
    <property type="evidence" value="ECO:0007669"/>
    <property type="project" value="UniProtKB-KW"/>
</dbReference>
<feature type="domain" description="HTH lysR-type" evidence="5">
    <location>
        <begin position="1"/>
        <end position="58"/>
    </location>
</feature>
<dbReference type="GO" id="GO:0032993">
    <property type="term" value="C:protein-DNA complex"/>
    <property type="evidence" value="ECO:0007669"/>
    <property type="project" value="TreeGrafter"/>
</dbReference>
<dbReference type="InterPro" id="IPR036390">
    <property type="entry name" value="WH_DNA-bd_sf"/>
</dbReference>
<reference evidence="6" key="1">
    <citation type="journal article" date="2022" name="Cell Host Microbe">
        <title>Colonization of the live biotherapeutic product VE303 and modulation of the microbiota and metabolites in healthy volunteers.</title>
        <authorList>
            <person name="Dsouza M."/>
            <person name="Menon R."/>
            <person name="Crossette E."/>
            <person name="Bhattarai S.K."/>
            <person name="Schneider J."/>
            <person name="Kim Y.G."/>
            <person name="Reddy S."/>
            <person name="Caballero S."/>
            <person name="Felix C."/>
            <person name="Cornacchione L."/>
            <person name="Hendrickson J."/>
            <person name="Watson A.R."/>
            <person name="Minot S.S."/>
            <person name="Greenfield N."/>
            <person name="Schopf L."/>
            <person name="Szabady R."/>
            <person name="Patarroyo J."/>
            <person name="Smith W."/>
            <person name="Harrison P."/>
            <person name="Kuijper E.J."/>
            <person name="Kelly C.P."/>
            <person name="Olle B."/>
            <person name="Bobilev D."/>
            <person name="Silber J.L."/>
            <person name="Bucci V."/>
            <person name="Roberts B."/>
            <person name="Faith J."/>
            <person name="Norman J.M."/>
        </authorList>
    </citation>
    <scope>NUCLEOTIDE SEQUENCE</scope>
    <source>
        <strain evidence="6">VE303-04</strain>
    </source>
</reference>
<dbReference type="InterPro" id="IPR000847">
    <property type="entry name" value="LysR_HTH_N"/>
</dbReference>
<evidence type="ECO:0000313" key="7">
    <source>
        <dbReference type="EMBL" id="MDB2002814.1"/>
    </source>
</evidence>
<dbReference type="InterPro" id="IPR005119">
    <property type="entry name" value="LysR_subst-bd"/>
</dbReference>
<dbReference type="PRINTS" id="PR00039">
    <property type="entry name" value="HTHLYSR"/>
</dbReference>
<dbReference type="Pfam" id="PF03466">
    <property type="entry name" value="LysR_substrate"/>
    <property type="match status" value="1"/>
</dbReference>
<comment type="caution">
    <text evidence="6">The sequence shown here is derived from an EMBL/GenBank/DDBJ whole genome shotgun (WGS) entry which is preliminary data.</text>
</comment>
<dbReference type="PANTHER" id="PTHR30346">
    <property type="entry name" value="TRANSCRIPTIONAL DUAL REGULATOR HCAR-RELATED"/>
    <property type="match status" value="1"/>
</dbReference>
<keyword evidence="2" id="KW-0805">Transcription regulation</keyword>
<protein>
    <submittedName>
        <fullName evidence="6">LysR family transcriptional regulator</fullName>
    </submittedName>
</protein>
<dbReference type="Pfam" id="PF00126">
    <property type="entry name" value="HTH_1"/>
    <property type="match status" value="1"/>
</dbReference>
<evidence type="ECO:0000313" key="8">
    <source>
        <dbReference type="Proteomes" id="UP001203136"/>
    </source>
</evidence>
<dbReference type="SUPFAM" id="SSF53850">
    <property type="entry name" value="Periplasmic binding protein-like II"/>
    <property type="match status" value="1"/>
</dbReference>
<dbReference type="PROSITE" id="PS50931">
    <property type="entry name" value="HTH_LYSR"/>
    <property type="match status" value="1"/>
</dbReference>
<organism evidence="6 8">
    <name type="scientific">Clostridium symbiosum</name>
    <name type="common">Bacteroides symbiosus</name>
    <dbReference type="NCBI Taxonomy" id="1512"/>
    <lineage>
        <taxon>Bacteria</taxon>
        <taxon>Bacillati</taxon>
        <taxon>Bacillota</taxon>
        <taxon>Clostridia</taxon>
        <taxon>Lachnospirales</taxon>
        <taxon>Lachnospiraceae</taxon>
        <taxon>Otoolea</taxon>
    </lineage>
</organism>
<dbReference type="InterPro" id="IPR036388">
    <property type="entry name" value="WH-like_DNA-bd_sf"/>
</dbReference>
<dbReference type="Gene3D" id="1.10.10.10">
    <property type="entry name" value="Winged helix-like DNA-binding domain superfamily/Winged helix DNA-binding domain"/>
    <property type="match status" value="1"/>
</dbReference>
<keyword evidence="4" id="KW-0804">Transcription</keyword>
<dbReference type="Proteomes" id="UP001300871">
    <property type="component" value="Unassembled WGS sequence"/>
</dbReference>
<gene>
    <name evidence="6" type="ORF">K5I21_20745</name>
    <name evidence="7" type="ORF">PM006_21650</name>
</gene>
<proteinExistence type="inferred from homology"/>
<dbReference type="AlphaFoldDB" id="A0AAW5F8Z6"/>
<dbReference type="CDD" id="cd05466">
    <property type="entry name" value="PBP2_LTTR_substrate"/>
    <property type="match status" value="1"/>
</dbReference>